<evidence type="ECO:0000313" key="2">
    <source>
        <dbReference type="Ensembl" id="ENSCINP00000026909.2"/>
    </source>
</evidence>
<feature type="compositionally biased region" description="Basic and acidic residues" evidence="1">
    <location>
        <begin position="91"/>
        <end position="128"/>
    </location>
</feature>
<dbReference type="InterPro" id="IPR011990">
    <property type="entry name" value="TPR-like_helical_dom_sf"/>
</dbReference>
<reference evidence="3" key="1">
    <citation type="journal article" date="2002" name="Science">
        <title>The draft genome of Ciona intestinalis: insights into chordate and vertebrate origins.</title>
        <authorList>
            <person name="Dehal P."/>
            <person name="Satou Y."/>
            <person name="Campbell R.K."/>
            <person name="Chapman J."/>
            <person name="Degnan B."/>
            <person name="De Tomaso A."/>
            <person name="Davidson B."/>
            <person name="Di Gregorio A."/>
            <person name="Gelpke M."/>
            <person name="Goodstein D.M."/>
            <person name="Harafuji N."/>
            <person name="Hastings K.E."/>
            <person name="Ho I."/>
            <person name="Hotta K."/>
            <person name="Huang W."/>
            <person name="Kawashima T."/>
            <person name="Lemaire P."/>
            <person name="Martinez D."/>
            <person name="Meinertzhagen I.A."/>
            <person name="Necula S."/>
            <person name="Nonaka M."/>
            <person name="Putnam N."/>
            <person name="Rash S."/>
            <person name="Saiga H."/>
            <person name="Satake M."/>
            <person name="Terry A."/>
            <person name="Yamada L."/>
            <person name="Wang H.G."/>
            <person name="Awazu S."/>
            <person name="Azumi K."/>
            <person name="Boore J."/>
            <person name="Branno M."/>
            <person name="Chin-Bow S."/>
            <person name="DeSantis R."/>
            <person name="Doyle S."/>
            <person name="Francino P."/>
            <person name="Keys D.N."/>
            <person name="Haga S."/>
            <person name="Hayashi H."/>
            <person name="Hino K."/>
            <person name="Imai K.S."/>
            <person name="Inaba K."/>
            <person name="Kano S."/>
            <person name="Kobayashi K."/>
            <person name="Kobayashi M."/>
            <person name="Lee B.I."/>
            <person name="Makabe K.W."/>
            <person name="Manohar C."/>
            <person name="Matassi G."/>
            <person name="Medina M."/>
            <person name="Mochizuki Y."/>
            <person name="Mount S."/>
            <person name="Morishita T."/>
            <person name="Miura S."/>
            <person name="Nakayama A."/>
            <person name="Nishizaka S."/>
            <person name="Nomoto H."/>
            <person name="Ohta F."/>
            <person name="Oishi K."/>
            <person name="Rigoutsos I."/>
            <person name="Sano M."/>
            <person name="Sasaki A."/>
            <person name="Sasakura Y."/>
            <person name="Shoguchi E."/>
            <person name="Shin-i T."/>
            <person name="Spagnuolo A."/>
            <person name="Stainier D."/>
            <person name="Suzuki M.M."/>
            <person name="Tassy O."/>
            <person name="Takatori N."/>
            <person name="Tokuoka M."/>
            <person name="Yagi K."/>
            <person name="Yoshizaki F."/>
            <person name="Wada S."/>
            <person name="Zhang C."/>
            <person name="Hyatt P.D."/>
            <person name="Larimer F."/>
            <person name="Detter C."/>
            <person name="Doggett N."/>
            <person name="Glavina T."/>
            <person name="Hawkins T."/>
            <person name="Richardson P."/>
            <person name="Lucas S."/>
            <person name="Kohara Y."/>
            <person name="Levine M."/>
            <person name="Satoh N."/>
            <person name="Rokhsar D.S."/>
        </authorList>
    </citation>
    <scope>NUCLEOTIDE SEQUENCE [LARGE SCALE GENOMIC DNA]</scope>
</reference>
<reference evidence="2" key="3">
    <citation type="submission" date="2025-09" db="UniProtKB">
        <authorList>
            <consortium name="Ensembl"/>
        </authorList>
    </citation>
    <scope>IDENTIFICATION</scope>
</reference>
<accession>F6SVR9</accession>
<evidence type="ECO:0000256" key="1">
    <source>
        <dbReference type="SAM" id="MobiDB-lite"/>
    </source>
</evidence>
<feature type="region of interest" description="Disordered" evidence="1">
    <location>
        <begin position="74"/>
        <end position="180"/>
    </location>
</feature>
<dbReference type="Proteomes" id="UP000008144">
    <property type="component" value="Unassembled WGS sequence"/>
</dbReference>
<sequence length="450" mass="50655">MVECWDDSPKKRPTIDKVRDRTREVLSKVVMSDLWRDLYKIRFQMRMKSDVVHDAGGAALIPLKFFPPPKFAHPTQDYKDYTQPQPTTATHKPEMDKGENKPTKGDAPKEQAPQRRETPKPETYEERRRKMKSNKNLVGDFRTCGSKSKNLGEDGGVGVNGVGERKKSTQSNGSGNADDMADQHWRSKRFKEAIPLFERAIIEGGVVVGRCLLKLKLGGCLCAVGDRARGDKMILEGLQDLKSSSPTVDSLETIANQLKEIADDFQNLNFQGRASLIYRTAASVYKVMPDANSGVAGILRCVTQMNKTSNRGINASEQGIKFLNEILASVKTKQGVDPAVKIEVEATCSYALGCCYAEKMEWSKSNQYCQVSIDKMEQGLKENAKSKHIFMLATFRMAQNKFKMGKFQEVKDLLLKCKTLRETTTDWDDEQDKECKAALEDLQREVMKKL</sequence>
<proteinExistence type="predicted"/>
<organism evidence="2 3">
    <name type="scientific">Ciona intestinalis</name>
    <name type="common">Transparent sea squirt</name>
    <name type="synonym">Ascidia intestinalis</name>
    <dbReference type="NCBI Taxonomy" id="7719"/>
    <lineage>
        <taxon>Eukaryota</taxon>
        <taxon>Metazoa</taxon>
        <taxon>Chordata</taxon>
        <taxon>Tunicata</taxon>
        <taxon>Ascidiacea</taxon>
        <taxon>Phlebobranchia</taxon>
        <taxon>Cionidae</taxon>
        <taxon>Ciona</taxon>
    </lineage>
</organism>
<dbReference type="GeneTree" id="ENSGT00390000011607"/>
<dbReference type="HOGENOM" id="CLU_608265_0_0_1"/>
<dbReference type="Gene3D" id="1.25.40.10">
    <property type="entry name" value="Tetratricopeptide repeat domain"/>
    <property type="match status" value="1"/>
</dbReference>
<dbReference type="InParanoid" id="F6SVR9"/>
<evidence type="ECO:0000313" key="3">
    <source>
        <dbReference type="Proteomes" id="UP000008144"/>
    </source>
</evidence>
<dbReference type="AlphaFoldDB" id="F6SVR9"/>
<dbReference type="Ensembl" id="ENSCINT00000027155.2">
    <property type="protein sequence ID" value="ENSCINP00000026909.2"/>
    <property type="gene ID" value="ENSCING00000015031.2"/>
</dbReference>
<name>F6SVR9_CIOIN</name>
<reference evidence="2" key="2">
    <citation type="submission" date="2025-08" db="UniProtKB">
        <authorList>
            <consortium name="Ensembl"/>
        </authorList>
    </citation>
    <scope>IDENTIFICATION</scope>
</reference>
<protein>
    <submittedName>
        <fullName evidence="2">Uncharacterized protein</fullName>
    </submittedName>
</protein>
<keyword evidence="3" id="KW-1185">Reference proteome</keyword>